<name>A0ABU5HBS0_9BACT</name>
<dbReference type="InterPro" id="IPR036844">
    <property type="entry name" value="Hint_dom_sf"/>
</dbReference>
<dbReference type="RefSeq" id="WP_321549051.1">
    <property type="nucleotide sequence ID" value="NZ_JAXIVS010000011.1"/>
</dbReference>
<keyword evidence="2" id="KW-1185">Reference proteome</keyword>
<evidence type="ECO:0000313" key="1">
    <source>
        <dbReference type="EMBL" id="MDY7230324.1"/>
    </source>
</evidence>
<dbReference type="Gene3D" id="2.170.16.10">
    <property type="entry name" value="Hedgehog/Intein (Hint) domain"/>
    <property type="match status" value="1"/>
</dbReference>
<reference evidence="1 2" key="1">
    <citation type="submission" date="2023-12" db="EMBL/GenBank/DDBJ databases">
        <title>the genome sequence of Hyalangium sp. s54d21.</title>
        <authorList>
            <person name="Zhang X."/>
        </authorList>
    </citation>
    <scope>NUCLEOTIDE SEQUENCE [LARGE SCALE GENOMIC DNA]</scope>
    <source>
        <strain evidence="2">s54d21</strain>
    </source>
</reference>
<evidence type="ECO:0000313" key="2">
    <source>
        <dbReference type="Proteomes" id="UP001291309"/>
    </source>
</evidence>
<dbReference type="InterPro" id="IPR006141">
    <property type="entry name" value="Intein_N"/>
</dbReference>
<comment type="caution">
    <text evidence="1">The sequence shown here is derived from an EMBL/GenBank/DDBJ whole genome shotgun (WGS) entry which is preliminary data.</text>
</comment>
<dbReference type="PROSITE" id="PS50817">
    <property type="entry name" value="INTEIN_N_TER"/>
    <property type="match status" value="1"/>
</dbReference>
<dbReference type="EMBL" id="JAXIVS010000011">
    <property type="protein sequence ID" value="MDY7230324.1"/>
    <property type="molecule type" value="Genomic_DNA"/>
</dbReference>
<dbReference type="Proteomes" id="UP001291309">
    <property type="component" value="Unassembled WGS sequence"/>
</dbReference>
<accession>A0ABU5HBS0</accession>
<proteinExistence type="predicted"/>
<protein>
    <submittedName>
        <fullName evidence="1">Cell surface protein</fullName>
    </submittedName>
</protein>
<sequence length="328" mass="36570">MNWARRCGLLTHVANTGAWFDTYTPSSNNAGTLKDYLEDDLSTNWGGQNTYTGQNDAYEMNASFINKLYLSGPTSQFTDGDGYYRWERQLARKKARPLYPTFGSEYDIYSATNKQLWPHPSQLITGSALNCNLYLNQAGTVLATGYNFFVNGYCEASCYTPEQRVRFPEGDVAIAEAVTQMKENVVTLTPNSSLDNITLKTNKTYSYTAEFRDTEHPVVLLEMASGGKLSVTTEHPMINGEGRLVTAQTLKVGDELIKVDGSRDAIVKAEHTKYFGKVYNLRPATDDRVSNILVAEGYLVGSSLFQNDEVGYINRIILHKQVPQAVIP</sequence>
<dbReference type="SUPFAM" id="SSF51294">
    <property type="entry name" value="Hedgehog/intein (Hint) domain"/>
    <property type="match status" value="1"/>
</dbReference>
<organism evidence="1 2">
    <name type="scientific">Hyalangium rubrum</name>
    <dbReference type="NCBI Taxonomy" id="3103134"/>
    <lineage>
        <taxon>Bacteria</taxon>
        <taxon>Pseudomonadati</taxon>
        <taxon>Myxococcota</taxon>
        <taxon>Myxococcia</taxon>
        <taxon>Myxococcales</taxon>
        <taxon>Cystobacterineae</taxon>
        <taxon>Archangiaceae</taxon>
        <taxon>Hyalangium</taxon>
    </lineage>
</organism>
<gene>
    <name evidence="1" type="ORF">SYV04_28265</name>
</gene>